<dbReference type="Proteomes" id="UP001165124">
    <property type="component" value="Unassembled WGS sequence"/>
</dbReference>
<gene>
    <name evidence="2" type="ORF">Arub01_02490</name>
</gene>
<reference evidence="2" key="1">
    <citation type="submission" date="2023-02" db="EMBL/GenBank/DDBJ databases">
        <title>Actinomadura rubrobrunea NBRC 14622.</title>
        <authorList>
            <person name="Ichikawa N."/>
            <person name="Sato H."/>
            <person name="Tonouchi N."/>
        </authorList>
    </citation>
    <scope>NUCLEOTIDE SEQUENCE</scope>
    <source>
        <strain evidence="2">NBRC 14622</strain>
    </source>
</reference>
<feature type="compositionally biased region" description="Basic residues" evidence="1">
    <location>
        <begin position="33"/>
        <end position="51"/>
    </location>
</feature>
<evidence type="ECO:0000313" key="2">
    <source>
        <dbReference type="EMBL" id="GLW62005.1"/>
    </source>
</evidence>
<evidence type="ECO:0000256" key="1">
    <source>
        <dbReference type="SAM" id="MobiDB-lite"/>
    </source>
</evidence>
<dbReference type="AlphaFoldDB" id="A0A9W6PP93"/>
<organism evidence="2 3">
    <name type="scientific">Actinomadura rubrobrunea</name>
    <dbReference type="NCBI Taxonomy" id="115335"/>
    <lineage>
        <taxon>Bacteria</taxon>
        <taxon>Bacillati</taxon>
        <taxon>Actinomycetota</taxon>
        <taxon>Actinomycetes</taxon>
        <taxon>Streptosporangiales</taxon>
        <taxon>Thermomonosporaceae</taxon>
        <taxon>Actinomadura</taxon>
    </lineage>
</organism>
<name>A0A9W6PP93_9ACTN</name>
<protein>
    <submittedName>
        <fullName evidence="2">Uncharacterized protein</fullName>
    </submittedName>
</protein>
<comment type="caution">
    <text evidence="2">The sequence shown here is derived from an EMBL/GenBank/DDBJ whole genome shotgun (WGS) entry which is preliminary data.</text>
</comment>
<sequence>MTNQTALVDLARTDGELIICDVRQALTRYFAHRRRPTTSHAKARQGHRAASHSRLSPLAKCAPGAERPRPPGGAPSGQNGHGDQQAPGPDRHPRRLRRPRPASPLAASHECATVKASFAPGYGLSPTRTALLPLSQAAVAALDIPPMVYWSDRHPALDLSQLRIFEWVQGWKNSVPTWTPQLINS</sequence>
<accession>A0A9W6PP93</accession>
<keyword evidence="3" id="KW-1185">Reference proteome</keyword>
<proteinExistence type="predicted"/>
<feature type="region of interest" description="Disordered" evidence="1">
    <location>
        <begin position="33"/>
        <end position="109"/>
    </location>
</feature>
<dbReference type="EMBL" id="BSRZ01000001">
    <property type="protein sequence ID" value="GLW62005.1"/>
    <property type="molecule type" value="Genomic_DNA"/>
</dbReference>
<evidence type="ECO:0000313" key="3">
    <source>
        <dbReference type="Proteomes" id="UP001165124"/>
    </source>
</evidence>